<accession>A0ABY5XZT2</accession>
<feature type="repeat" description="TPR" evidence="1">
    <location>
        <begin position="7"/>
        <end position="40"/>
    </location>
</feature>
<dbReference type="Proteomes" id="UP001058120">
    <property type="component" value="Chromosome"/>
</dbReference>
<organism evidence="2 3">
    <name type="scientific">Taurinivorans muris</name>
    <dbReference type="NCBI Taxonomy" id="2787751"/>
    <lineage>
        <taxon>Bacteria</taxon>
        <taxon>Pseudomonadati</taxon>
        <taxon>Thermodesulfobacteriota</taxon>
        <taxon>Desulfovibrionia</taxon>
        <taxon>Desulfovibrionales</taxon>
        <taxon>Desulfovibrionaceae</taxon>
        <taxon>Taurinivorans</taxon>
    </lineage>
</organism>
<dbReference type="Pfam" id="PF13181">
    <property type="entry name" value="TPR_8"/>
    <property type="match status" value="1"/>
</dbReference>
<dbReference type="PANTHER" id="PTHR12558">
    <property type="entry name" value="CELL DIVISION CYCLE 16,23,27"/>
    <property type="match status" value="1"/>
</dbReference>
<dbReference type="Gene3D" id="1.25.40.10">
    <property type="entry name" value="Tetratricopeptide repeat domain"/>
    <property type="match status" value="1"/>
</dbReference>
<evidence type="ECO:0000256" key="1">
    <source>
        <dbReference type="PROSITE-ProRule" id="PRU00339"/>
    </source>
</evidence>
<dbReference type="InterPro" id="IPR011990">
    <property type="entry name" value="TPR-like_helical_dom_sf"/>
</dbReference>
<dbReference type="PROSITE" id="PS50005">
    <property type="entry name" value="TPR"/>
    <property type="match status" value="2"/>
</dbReference>
<protein>
    <submittedName>
        <fullName evidence="2">Tetratricopeptide repeat protein</fullName>
    </submittedName>
</protein>
<proteinExistence type="predicted"/>
<evidence type="ECO:0000313" key="3">
    <source>
        <dbReference type="Proteomes" id="UP001058120"/>
    </source>
</evidence>
<dbReference type="Pfam" id="PF13432">
    <property type="entry name" value="TPR_16"/>
    <property type="match status" value="1"/>
</dbReference>
<dbReference type="SMART" id="SM00028">
    <property type="entry name" value="TPR"/>
    <property type="match status" value="4"/>
</dbReference>
<keyword evidence="1" id="KW-0802">TPR repeat</keyword>
<evidence type="ECO:0000313" key="2">
    <source>
        <dbReference type="EMBL" id="UWX05056.1"/>
    </source>
</evidence>
<reference evidence="2" key="1">
    <citation type="submission" date="2020-12" db="EMBL/GenBank/DDBJ databases">
        <title>Taurinivorans muris gen. nov., sp. nov., fundamental and realized metabolic niche of a ubiquitous sulfidogenic bacterium in the murine intestine.</title>
        <authorList>
            <person name="Ye H."/>
            <person name="Hanson B.T."/>
            <person name="Loy A."/>
        </authorList>
    </citation>
    <scope>NUCLEOTIDE SEQUENCE</scope>
    <source>
        <strain evidence="2">LT0009</strain>
    </source>
</reference>
<gene>
    <name evidence="2" type="ORF">JBF11_06115</name>
</gene>
<keyword evidence="3" id="KW-1185">Reference proteome</keyword>
<dbReference type="EMBL" id="CP065938">
    <property type="protein sequence ID" value="UWX05056.1"/>
    <property type="molecule type" value="Genomic_DNA"/>
</dbReference>
<feature type="repeat" description="TPR" evidence="1">
    <location>
        <begin position="41"/>
        <end position="74"/>
    </location>
</feature>
<dbReference type="InterPro" id="IPR019734">
    <property type="entry name" value="TPR_rpt"/>
</dbReference>
<dbReference type="PANTHER" id="PTHR12558:SF13">
    <property type="entry name" value="CELL DIVISION CYCLE PROTEIN 27 HOMOLOG"/>
    <property type="match status" value="1"/>
</dbReference>
<dbReference type="RefSeq" id="WP_334314614.1">
    <property type="nucleotide sequence ID" value="NZ_CP065938.1"/>
</dbReference>
<name>A0ABY5XZT2_9BACT</name>
<sequence length="186" mass="20870">MSDLLDYEINKELGECYLFMGEYEKATEYYEKAAESGSEFAAPQMGLATIAVQVGDYDKATVHYQKALELEKSDNAYTGLGLVAMTKELHAEAFEYFKNALEIKATNTVALGCLVQEAYALDKVDEAVLFVEKFYEETKDPQIRITLAGCLIYLGRKDEAKLHLEEALKELPDNEDAKDLYSFIAA</sequence>
<dbReference type="Pfam" id="PF14559">
    <property type="entry name" value="TPR_19"/>
    <property type="match status" value="1"/>
</dbReference>
<dbReference type="SUPFAM" id="SSF48452">
    <property type="entry name" value="TPR-like"/>
    <property type="match status" value="1"/>
</dbReference>